<sequence>MTEPADVQVVPIDLLADHDPEQDAAAQDWIGVHASVQVELFGEGSSAWTLEEVRELHRSGDKRRIDRAALVDGRLVGALELMLPVHDNRDTALLWLSVDPSSRGRGVGSTLLAEAERVAAAEGRGVLRVETEWAAGSTDTAEPFARRHGFEVGQEVLRSEQRLPVDPALLGRLLGPLTDPLTDPLPSGGDGYVVEFFVDTMPEAWYADRVVLQQRMSTDAPADDLDLEEEVWDVERLRRAQQATRASGRRVVESVARHVASGRLVGFTTVTVSASSPDLGYQQDTLVLREHRGHGLGLRLKAANARRVAEALPDVTRIRTWNAASNGPMLDVNRRLGYVVDGHSREWQRAT</sequence>
<dbReference type="Proteomes" id="UP000278440">
    <property type="component" value="Unassembled WGS sequence"/>
</dbReference>
<dbReference type="InterPro" id="IPR000182">
    <property type="entry name" value="GNAT_dom"/>
</dbReference>
<evidence type="ECO:0000313" key="4">
    <source>
        <dbReference type="EMBL" id="RKT78396.1"/>
    </source>
</evidence>
<feature type="domain" description="N-acetyltransferase" evidence="3">
    <location>
        <begin position="16"/>
        <end position="176"/>
    </location>
</feature>
<dbReference type="InterPro" id="IPR050832">
    <property type="entry name" value="Bact_Acetyltransf"/>
</dbReference>
<keyword evidence="1 4" id="KW-0808">Transferase</keyword>
<dbReference type="CDD" id="cd04301">
    <property type="entry name" value="NAT_SF"/>
    <property type="match status" value="1"/>
</dbReference>
<dbReference type="Gene3D" id="3.40.630.30">
    <property type="match status" value="1"/>
</dbReference>
<dbReference type="GO" id="GO:0016747">
    <property type="term" value="F:acyltransferase activity, transferring groups other than amino-acyl groups"/>
    <property type="evidence" value="ECO:0007669"/>
    <property type="project" value="InterPro"/>
</dbReference>
<dbReference type="Pfam" id="PF00583">
    <property type="entry name" value="Acetyltransf_1"/>
    <property type="match status" value="1"/>
</dbReference>
<evidence type="ECO:0000313" key="5">
    <source>
        <dbReference type="Proteomes" id="UP000278440"/>
    </source>
</evidence>
<evidence type="ECO:0000256" key="2">
    <source>
        <dbReference type="ARBA" id="ARBA00023315"/>
    </source>
</evidence>
<dbReference type="OrthoDB" id="4119890at2"/>
<proteinExistence type="predicted"/>
<dbReference type="AlphaFoldDB" id="A0A495Y099"/>
<gene>
    <name evidence="4" type="ORF">DFJ68_1841</name>
</gene>
<dbReference type="PANTHER" id="PTHR43877">
    <property type="entry name" value="AMINOALKYLPHOSPHONATE N-ACETYLTRANSFERASE-RELATED-RELATED"/>
    <property type="match status" value="1"/>
</dbReference>
<accession>A0A495Y099</accession>
<dbReference type="InterPro" id="IPR016181">
    <property type="entry name" value="Acyl_CoA_acyltransferase"/>
</dbReference>
<dbReference type="RefSeq" id="WP_121032593.1">
    <property type="nucleotide sequence ID" value="NZ_RBXT01000001.1"/>
</dbReference>
<dbReference type="SUPFAM" id="SSF55729">
    <property type="entry name" value="Acyl-CoA N-acyltransferases (Nat)"/>
    <property type="match status" value="2"/>
</dbReference>
<evidence type="ECO:0000256" key="1">
    <source>
        <dbReference type="ARBA" id="ARBA00022679"/>
    </source>
</evidence>
<keyword evidence="2" id="KW-0012">Acyltransferase</keyword>
<dbReference type="EMBL" id="RBXT01000001">
    <property type="protein sequence ID" value="RKT78396.1"/>
    <property type="molecule type" value="Genomic_DNA"/>
</dbReference>
<organism evidence="4 5">
    <name type="scientific">Terracoccus luteus</name>
    <dbReference type="NCBI Taxonomy" id="53356"/>
    <lineage>
        <taxon>Bacteria</taxon>
        <taxon>Bacillati</taxon>
        <taxon>Actinomycetota</taxon>
        <taxon>Actinomycetes</taxon>
        <taxon>Micrococcales</taxon>
        <taxon>Intrasporangiaceae</taxon>
        <taxon>Terracoccus</taxon>
    </lineage>
</organism>
<reference evidence="4 5" key="1">
    <citation type="submission" date="2018-10" db="EMBL/GenBank/DDBJ databases">
        <title>Sequencing the genomes of 1000 actinobacteria strains.</title>
        <authorList>
            <person name="Klenk H.-P."/>
        </authorList>
    </citation>
    <scope>NUCLEOTIDE SEQUENCE [LARGE SCALE GENOMIC DNA]</scope>
    <source>
        <strain evidence="4 5">DSM 44267</strain>
    </source>
</reference>
<name>A0A495Y099_9MICO</name>
<evidence type="ECO:0000259" key="3">
    <source>
        <dbReference type="PROSITE" id="PS51186"/>
    </source>
</evidence>
<keyword evidence="5" id="KW-1185">Reference proteome</keyword>
<comment type="caution">
    <text evidence="4">The sequence shown here is derived from an EMBL/GenBank/DDBJ whole genome shotgun (WGS) entry which is preliminary data.</text>
</comment>
<protein>
    <submittedName>
        <fullName evidence="4">Acetyltransferase (GNAT) family protein</fullName>
    </submittedName>
</protein>
<dbReference type="PROSITE" id="PS51186">
    <property type="entry name" value="GNAT"/>
    <property type="match status" value="1"/>
</dbReference>